<protein>
    <submittedName>
        <fullName evidence="2">Uncharacterized protein</fullName>
    </submittedName>
</protein>
<keyword evidence="3" id="KW-1185">Reference proteome</keyword>
<organism evidence="2">
    <name type="scientific">Absidia glauca</name>
    <name type="common">Pin mould</name>
    <dbReference type="NCBI Taxonomy" id="4829"/>
    <lineage>
        <taxon>Eukaryota</taxon>
        <taxon>Fungi</taxon>
        <taxon>Fungi incertae sedis</taxon>
        <taxon>Mucoromycota</taxon>
        <taxon>Mucoromycotina</taxon>
        <taxon>Mucoromycetes</taxon>
        <taxon>Mucorales</taxon>
        <taxon>Cunninghamellaceae</taxon>
        <taxon>Absidia</taxon>
    </lineage>
</organism>
<evidence type="ECO:0000313" key="3">
    <source>
        <dbReference type="Proteomes" id="UP000078561"/>
    </source>
</evidence>
<dbReference type="EMBL" id="LT550334">
    <property type="protein sequence ID" value="SAL95548.1"/>
    <property type="molecule type" value="Genomic_DNA"/>
</dbReference>
<evidence type="ECO:0000256" key="1">
    <source>
        <dbReference type="SAM" id="SignalP"/>
    </source>
</evidence>
<dbReference type="STRING" id="4829.A0A163LQJ8"/>
<dbReference type="OrthoDB" id="2266750at2759"/>
<feature type="signal peptide" evidence="1">
    <location>
        <begin position="1"/>
        <end position="24"/>
    </location>
</feature>
<keyword evidence="1" id="KW-0732">Signal</keyword>
<accession>A0A163LQJ8</accession>
<reference evidence="2" key="1">
    <citation type="submission" date="2016-04" db="EMBL/GenBank/DDBJ databases">
        <authorList>
            <person name="Evans L.H."/>
            <person name="Alamgir A."/>
            <person name="Owens N."/>
            <person name="Weber N.D."/>
            <person name="Virtaneva K."/>
            <person name="Barbian K."/>
            <person name="Babar A."/>
            <person name="Rosenke K."/>
        </authorList>
    </citation>
    <scope>NUCLEOTIDE SEQUENCE [LARGE SCALE GENOMIC DNA]</scope>
    <source>
        <strain evidence="2">CBS 101.48</strain>
    </source>
</reference>
<gene>
    <name evidence="2" type="primary">ABSGL_00877.1 scaffold 958</name>
</gene>
<dbReference type="OMA" id="IPWSSIM"/>
<sequence length="519" mass="58745">MTRLTRLSVYLVALLLFLFLSISALSKYQKVDSPTVSKTTNHDSNQQQQQIYSTKYLSWLPHGEFTDQHEAFRNAIRLGKELDRTVIAPMLRLGKPVSWQPFDSLAQTYSLTQDKQQLSEKCRTASSATNDQACITMNDWTEIPWSSLFDLKAISTEFGIPIIERTQGHGWGTNETAAGLRDPIVDVAVVDVLTFIENATFYSTNDGKWGGILGGRQRIVKQHQEQQLPLKTVIRPEQWSSLQQRQYIQFGALSSTARYQVHSTTQQMALRKALNRHLLVSPNQMAPLKQQADQVIAMLGGVNHFSSLRLNFAKVIALDARVNKDSFGTPRTTMDDLDTQTQKEVMDAVVLEVFGDIPINQAVSAALPVNADSTLASVLLEHQQAPSSVSSSPLERRRLLDACINYRQQIEERYPIYYLVNDHIPSPASRPDIYGPLLSFFPCLFTKNDMKQWGELDMTTWIFSHPALQDKGVDYERMLDVMLDVLIAGQGYSFFEVPNSPLTRFMSWQRRVVPAEHSQ</sequence>
<proteinExistence type="predicted"/>
<feature type="chain" id="PRO_5007844045" evidence="1">
    <location>
        <begin position="25"/>
        <end position="519"/>
    </location>
</feature>
<dbReference type="Proteomes" id="UP000078561">
    <property type="component" value="Unassembled WGS sequence"/>
</dbReference>
<evidence type="ECO:0000313" key="2">
    <source>
        <dbReference type="EMBL" id="SAL95548.1"/>
    </source>
</evidence>
<dbReference type="AlphaFoldDB" id="A0A163LQJ8"/>
<name>A0A163LQJ8_ABSGL</name>
<dbReference type="InParanoid" id="A0A163LQJ8"/>